<dbReference type="PANTHER" id="PTHR10885">
    <property type="entry name" value="ISOPENTENYL-DIPHOSPHATE DELTA-ISOMERASE"/>
    <property type="match status" value="1"/>
</dbReference>
<name>I0JHR0_HALH3</name>
<evidence type="ECO:0000259" key="1">
    <source>
        <dbReference type="PROSITE" id="PS51462"/>
    </source>
</evidence>
<dbReference type="STRING" id="866895.HBHAL_1302"/>
<dbReference type="InterPro" id="IPR015797">
    <property type="entry name" value="NUDIX_hydrolase-like_dom_sf"/>
</dbReference>
<dbReference type="Gene3D" id="3.90.79.10">
    <property type="entry name" value="Nucleoside Triphosphate Pyrophosphohydrolase"/>
    <property type="match status" value="1"/>
</dbReference>
<dbReference type="AlphaFoldDB" id="I0JHR0"/>
<dbReference type="PANTHER" id="PTHR10885:SF0">
    <property type="entry name" value="ISOPENTENYL-DIPHOSPHATE DELTA-ISOMERASE"/>
    <property type="match status" value="1"/>
</dbReference>
<sequence length="201" mass="23313">MTEWLQVFDHRGNPLDVKERTEVHCDGDWHETFQCWLYEMDADGQVCLFFQKRAADKAEFPGLYDISAAGHIEAGENLIQAGRREIYEELGISLWKEDLKSIGTYKEELISDTLKDRELCRVYISPYPGEKDFSLGNEVEDLVRIEINGFKQVLEGAKGSTDASSVMDDQKVRVHFRDFVPHDQEYYEFVIHAILEEVEKL</sequence>
<dbReference type="Proteomes" id="UP000007397">
    <property type="component" value="Chromosome"/>
</dbReference>
<evidence type="ECO:0000313" key="3">
    <source>
        <dbReference type="Proteomes" id="UP000007397"/>
    </source>
</evidence>
<dbReference type="InterPro" id="IPR000086">
    <property type="entry name" value="NUDIX_hydrolase_dom"/>
</dbReference>
<dbReference type="KEGG" id="hhd:HBHAL_1302"/>
<accession>I0JHR0</accession>
<dbReference type="Pfam" id="PF00293">
    <property type="entry name" value="NUDIX"/>
    <property type="match status" value="1"/>
</dbReference>
<dbReference type="SUPFAM" id="SSF55811">
    <property type="entry name" value="Nudix"/>
    <property type="match status" value="1"/>
</dbReference>
<gene>
    <name evidence="2" type="ordered locus">HBHAL_1302</name>
</gene>
<dbReference type="RefSeq" id="WP_014641585.1">
    <property type="nucleotide sequence ID" value="NC_017668.1"/>
</dbReference>
<evidence type="ECO:0000313" key="2">
    <source>
        <dbReference type="EMBL" id="CCG43678.1"/>
    </source>
</evidence>
<dbReference type="CDD" id="cd04692">
    <property type="entry name" value="NUDIX_Hydrolase"/>
    <property type="match status" value="1"/>
</dbReference>
<dbReference type="HOGENOM" id="CLU_060552_1_0_9"/>
<reference evidence="2 3" key="1">
    <citation type="journal article" date="2013" name="Environ. Microbiol.">
        <title>Chloride and organic osmolytes: a hybrid strategy to cope with elevated salinities by the moderately halophilic, chloride-dependent bacterium Halobacillus halophilus.</title>
        <authorList>
            <person name="Saum S.H."/>
            <person name="Pfeiffer F."/>
            <person name="Palm P."/>
            <person name="Rampp M."/>
            <person name="Schuster S.C."/>
            <person name="Muller V."/>
            <person name="Oesterhelt D."/>
        </authorList>
    </citation>
    <scope>NUCLEOTIDE SEQUENCE [LARGE SCALE GENOMIC DNA]</scope>
    <source>
        <strain evidence="3">ATCC 35676 / DSM 2266 / JCM 20832 / KCTC 3685 / LMG 17431 / NBRC 102448 / NCIMB 2269</strain>
    </source>
</reference>
<dbReference type="PROSITE" id="PS51462">
    <property type="entry name" value="NUDIX"/>
    <property type="match status" value="1"/>
</dbReference>
<dbReference type="PATRIC" id="fig|866895.3.peg.302"/>
<feature type="domain" description="Nudix hydrolase" evidence="1">
    <location>
        <begin position="28"/>
        <end position="168"/>
    </location>
</feature>
<dbReference type="eggNOG" id="COG1443">
    <property type="taxonomic scope" value="Bacteria"/>
</dbReference>
<proteinExistence type="predicted"/>
<organism evidence="2 3">
    <name type="scientific">Halobacillus halophilus (strain ATCC 35676 / DSM 2266 / JCM 20832 / KCTC 3685 / LMG 17431 / NBRC 102448 / NCIMB 2269)</name>
    <name type="common">Sporosarcina halophila</name>
    <dbReference type="NCBI Taxonomy" id="866895"/>
    <lineage>
        <taxon>Bacteria</taxon>
        <taxon>Bacillati</taxon>
        <taxon>Bacillota</taxon>
        <taxon>Bacilli</taxon>
        <taxon>Bacillales</taxon>
        <taxon>Bacillaceae</taxon>
        <taxon>Halobacillus</taxon>
    </lineage>
</organism>
<protein>
    <submittedName>
        <fullName evidence="2">MutT/NUDIX family protein</fullName>
    </submittedName>
</protein>
<keyword evidence="3" id="KW-1185">Reference proteome</keyword>
<dbReference type="EMBL" id="HE717023">
    <property type="protein sequence ID" value="CCG43678.1"/>
    <property type="molecule type" value="Genomic_DNA"/>
</dbReference>
<dbReference type="GO" id="GO:0003824">
    <property type="term" value="F:catalytic activity"/>
    <property type="evidence" value="ECO:0007669"/>
    <property type="project" value="UniProtKB-ARBA"/>
</dbReference>